<reference evidence="1 2" key="1">
    <citation type="journal article" date="2019" name="Commun. Biol.">
        <title>The bagworm genome reveals a unique fibroin gene that provides high tensile strength.</title>
        <authorList>
            <person name="Kono N."/>
            <person name="Nakamura H."/>
            <person name="Ohtoshi R."/>
            <person name="Tomita M."/>
            <person name="Numata K."/>
            <person name="Arakawa K."/>
        </authorList>
    </citation>
    <scope>NUCLEOTIDE SEQUENCE [LARGE SCALE GENOMIC DNA]</scope>
</reference>
<dbReference type="InterPro" id="IPR052865">
    <property type="entry name" value="Zinc_finger_BED"/>
</dbReference>
<sequence length="182" mass="21125">MLRRRWSELYMCKHTAGSHTGENIAKELNAIAARWDIEKNKIQLRIHDSGVNIVKGARVVEYNFARCSIHSLQRVLNESIKAQVEVLDMIATGRHLVIHFNHSDLAQEKLLVIPKELNLPQNQLVQDINTRGNSNFYMARRLLEQKRAISLYIAEHDTLTNLTIQQWSLMEQSINLLNYLKK</sequence>
<evidence type="ECO:0000313" key="2">
    <source>
        <dbReference type="Proteomes" id="UP000299102"/>
    </source>
</evidence>
<comment type="caution">
    <text evidence="1">The sequence shown here is derived from an EMBL/GenBank/DDBJ whole genome shotgun (WGS) entry which is preliminary data.</text>
</comment>
<proteinExistence type="predicted"/>
<keyword evidence="2" id="KW-1185">Reference proteome</keyword>
<accession>A0A4C1YJN4</accession>
<dbReference type="STRING" id="151549.A0A4C1YJN4"/>
<dbReference type="InterPro" id="IPR012337">
    <property type="entry name" value="RNaseH-like_sf"/>
</dbReference>
<dbReference type="SUPFAM" id="SSF53098">
    <property type="entry name" value="Ribonuclease H-like"/>
    <property type="match status" value="1"/>
</dbReference>
<protein>
    <submittedName>
        <fullName evidence="1">Zinc finger BED domain-containing protein 4</fullName>
    </submittedName>
</protein>
<dbReference type="EMBL" id="BGZK01001250">
    <property type="protein sequence ID" value="GBP75483.1"/>
    <property type="molecule type" value="Genomic_DNA"/>
</dbReference>
<name>A0A4C1YJN4_EUMVA</name>
<dbReference type="GO" id="GO:0005634">
    <property type="term" value="C:nucleus"/>
    <property type="evidence" value="ECO:0007669"/>
    <property type="project" value="TreeGrafter"/>
</dbReference>
<dbReference type="AlphaFoldDB" id="A0A4C1YJN4"/>
<gene>
    <name evidence="1" type="primary">Zbed4</name>
    <name evidence="1" type="ORF">EVAR_57221_1</name>
</gene>
<dbReference type="PANTHER" id="PTHR47241:SF1">
    <property type="entry name" value="BED-TYPE DOMAIN-CONTAINING PROTEIN"/>
    <property type="match status" value="1"/>
</dbReference>
<organism evidence="1 2">
    <name type="scientific">Eumeta variegata</name>
    <name type="common">Bagworm moth</name>
    <name type="synonym">Eumeta japonica</name>
    <dbReference type="NCBI Taxonomy" id="151549"/>
    <lineage>
        <taxon>Eukaryota</taxon>
        <taxon>Metazoa</taxon>
        <taxon>Ecdysozoa</taxon>
        <taxon>Arthropoda</taxon>
        <taxon>Hexapoda</taxon>
        <taxon>Insecta</taxon>
        <taxon>Pterygota</taxon>
        <taxon>Neoptera</taxon>
        <taxon>Endopterygota</taxon>
        <taxon>Lepidoptera</taxon>
        <taxon>Glossata</taxon>
        <taxon>Ditrysia</taxon>
        <taxon>Tineoidea</taxon>
        <taxon>Psychidae</taxon>
        <taxon>Oiketicinae</taxon>
        <taxon>Eumeta</taxon>
    </lineage>
</organism>
<dbReference type="Proteomes" id="UP000299102">
    <property type="component" value="Unassembled WGS sequence"/>
</dbReference>
<dbReference type="PANTHER" id="PTHR47241">
    <property type="entry name" value="FINGER PROTEIN, PUTATIVE-RELATED"/>
    <property type="match status" value="1"/>
</dbReference>
<evidence type="ECO:0000313" key="1">
    <source>
        <dbReference type="EMBL" id="GBP75483.1"/>
    </source>
</evidence>
<dbReference type="OrthoDB" id="117690at2759"/>